<dbReference type="EMBL" id="JAEQBW010000001">
    <property type="protein sequence ID" value="MBK6263399.1"/>
    <property type="molecule type" value="Genomic_DNA"/>
</dbReference>
<sequence length="172" mass="20256">MKFLTDRYIRSLFLIGLGIYFIVEHEIRERPQSTEDLIDLHGTITDYSFKDNTGWRGNGRQYYIYLDGYPTKFQVKADYLRFFNKQQFEYNYKRDSQVRLSIPRYQKSLVGTDENVFLTSISVNGFEYLSKDETISREITMATSNSDYILGGVSIAIGILVFLFYDKIKKSY</sequence>
<gene>
    <name evidence="2" type="ORF">JKA74_00015</name>
</gene>
<comment type="caution">
    <text evidence="2">The sequence shown here is derived from an EMBL/GenBank/DDBJ whole genome shotgun (WGS) entry which is preliminary data.</text>
</comment>
<accession>A0A934WUR5</accession>
<evidence type="ECO:0000313" key="2">
    <source>
        <dbReference type="EMBL" id="MBK6263399.1"/>
    </source>
</evidence>
<proteinExistence type="predicted"/>
<reference evidence="2" key="1">
    <citation type="submission" date="2021-01" db="EMBL/GenBank/DDBJ databases">
        <title>Marivirga aurantiaca sp. nov., isolated from intertidal surface sediments.</title>
        <authorList>
            <person name="Zhang M."/>
        </authorList>
    </citation>
    <scope>NUCLEOTIDE SEQUENCE</scope>
    <source>
        <strain evidence="2">S37H4</strain>
    </source>
</reference>
<protein>
    <submittedName>
        <fullName evidence="2">Uncharacterized protein</fullName>
    </submittedName>
</protein>
<dbReference type="AlphaFoldDB" id="A0A934WUR5"/>
<keyword evidence="1" id="KW-1133">Transmembrane helix</keyword>
<name>A0A934WUR5_9BACT</name>
<organism evidence="2 3">
    <name type="scientific">Marivirga aurantiaca</name>
    <dbReference type="NCBI Taxonomy" id="2802615"/>
    <lineage>
        <taxon>Bacteria</taxon>
        <taxon>Pseudomonadati</taxon>
        <taxon>Bacteroidota</taxon>
        <taxon>Cytophagia</taxon>
        <taxon>Cytophagales</taxon>
        <taxon>Marivirgaceae</taxon>
        <taxon>Marivirga</taxon>
    </lineage>
</organism>
<evidence type="ECO:0000313" key="3">
    <source>
        <dbReference type="Proteomes" id="UP000611723"/>
    </source>
</evidence>
<keyword evidence="1" id="KW-0472">Membrane</keyword>
<feature type="transmembrane region" description="Helical" evidence="1">
    <location>
        <begin position="148"/>
        <end position="165"/>
    </location>
</feature>
<keyword evidence="3" id="KW-1185">Reference proteome</keyword>
<keyword evidence="1" id="KW-0812">Transmembrane</keyword>
<dbReference type="Proteomes" id="UP000611723">
    <property type="component" value="Unassembled WGS sequence"/>
</dbReference>
<dbReference type="RefSeq" id="WP_201429089.1">
    <property type="nucleotide sequence ID" value="NZ_JAEQBW010000001.1"/>
</dbReference>
<evidence type="ECO:0000256" key="1">
    <source>
        <dbReference type="SAM" id="Phobius"/>
    </source>
</evidence>